<feature type="region of interest" description="Disordered" evidence="1">
    <location>
        <begin position="1"/>
        <end position="50"/>
    </location>
</feature>
<protein>
    <submittedName>
        <fullName evidence="2">Uncharacterized protein</fullName>
    </submittedName>
</protein>
<dbReference type="EMBL" id="JAVDRF010000003">
    <property type="protein sequence ID" value="MDR6535704.1"/>
    <property type="molecule type" value="Genomic_DNA"/>
</dbReference>
<comment type="caution">
    <text evidence="2">The sequence shown here is derived from an EMBL/GenBank/DDBJ whole genome shotgun (WGS) entry which is preliminary data.</text>
</comment>
<evidence type="ECO:0000313" key="2">
    <source>
        <dbReference type="EMBL" id="MDR6535704.1"/>
    </source>
</evidence>
<organism evidence="2 3">
    <name type="scientific">Variovorax soli</name>
    <dbReference type="NCBI Taxonomy" id="376815"/>
    <lineage>
        <taxon>Bacteria</taxon>
        <taxon>Pseudomonadati</taxon>
        <taxon>Pseudomonadota</taxon>
        <taxon>Betaproteobacteria</taxon>
        <taxon>Burkholderiales</taxon>
        <taxon>Comamonadaceae</taxon>
        <taxon>Variovorax</taxon>
    </lineage>
</organism>
<dbReference type="RefSeq" id="WP_309900058.1">
    <property type="nucleotide sequence ID" value="NZ_JAVDRF010000003.1"/>
</dbReference>
<dbReference type="Proteomes" id="UP001184230">
    <property type="component" value="Unassembled WGS sequence"/>
</dbReference>
<sequence length="138" mass="15177">MNLETVQGERAVAARPTQAQAAEANVAPDDLERPVVQKPLPADSADEAPASLFTPDAARDFRASWDAVQIGFVDDPERAVRQADELVRQMLQNLQQTFSEERAGLDARGEGAADAASTEKLRLALRRYRAFMQRLLSL</sequence>
<evidence type="ECO:0000256" key="1">
    <source>
        <dbReference type="SAM" id="MobiDB-lite"/>
    </source>
</evidence>
<feature type="compositionally biased region" description="Low complexity" evidence="1">
    <location>
        <begin position="10"/>
        <end position="24"/>
    </location>
</feature>
<accession>A0ABU1NB86</accession>
<reference evidence="2 3" key="1">
    <citation type="submission" date="2023-07" db="EMBL/GenBank/DDBJ databases">
        <title>Sorghum-associated microbial communities from plants grown in Nebraska, USA.</title>
        <authorList>
            <person name="Schachtman D."/>
        </authorList>
    </citation>
    <scope>NUCLEOTIDE SEQUENCE [LARGE SCALE GENOMIC DNA]</scope>
    <source>
        <strain evidence="2 3">DS1781</strain>
    </source>
</reference>
<keyword evidence="3" id="KW-1185">Reference proteome</keyword>
<gene>
    <name evidence="2" type="ORF">J2739_001474</name>
</gene>
<evidence type="ECO:0000313" key="3">
    <source>
        <dbReference type="Proteomes" id="UP001184230"/>
    </source>
</evidence>
<proteinExistence type="predicted"/>
<name>A0ABU1NB86_9BURK</name>